<dbReference type="PANTHER" id="PTHR22911:SF135">
    <property type="entry name" value="BLR4310 PROTEIN"/>
    <property type="match status" value="1"/>
</dbReference>
<dbReference type="InterPro" id="IPR000620">
    <property type="entry name" value="EamA_dom"/>
</dbReference>
<keyword evidence="1" id="KW-1133">Transmembrane helix</keyword>
<gene>
    <name evidence="3" type="ORF">RRH01S_01_05880</name>
</gene>
<feature type="transmembrane region" description="Helical" evidence="1">
    <location>
        <begin position="67"/>
        <end position="89"/>
    </location>
</feature>
<feature type="transmembrane region" description="Helical" evidence="1">
    <location>
        <begin position="175"/>
        <end position="197"/>
    </location>
</feature>
<feature type="transmembrane region" description="Helical" evidence="1">
    <location>
        <begin position="209"/>
        <end position="230"/>
    </location>
</feature>
<feature type="transmembrane region" description="Helical" evidence="1">
    <location>
        <begin position="264"/>
        <end position="282"/>
    </location>
</feature>
<dbReference type="PANTHER" id="PTHR22911">
    <property type="entry name" value="ACYL-MALONYL CONDENSING ENZYME-RELATED"/>
    <property type="match status" value="1"/>
</dbReference>
<evidence type="ECO:0000256" key="1">
    <source>
        <dbReference type="SAM" id="Phobius"/>
    </source>
</evidence>
<dbReference type="InterPro" id="IPR037185">
    <property type="entry name" value="EmrE-like"/>
</dbReference>
<dbReference type="Proteomes" id="UP000026941">
    <property type="component" value="Unassembled WGS sequence"/>
</dbReference>
<dbReference type="PROSITE" id="PS51257">
    <property type="entry name" value="PROKAR_LIPOPROTEIN"/>
    <property type="match status" value="1"/>
</dbReference>
<accession>A0AA87Q204</accession>
<dbReference type="GeneID" id="86848695"/>
<feature type="transmembrane region" description="Helical" evidence="1">
    <location>
        <begin position="242"/>
        <end position="258"/>
    </location>
</feature>
<keyword evidence="1" id="KW-0812">Transmembrane</keyword>
<evidence type="ECO:0000313" key="4">
    <source>
        <dbReference type="Proteomes" id="UP000026941"/>
    </source>
</evidence>
<feature type="transmembrane region" description="Helical" evidence="1">
    <location>
        <begin position="146"/>
        <end position="163"/>
    </location>
</feature>
<dbReference type="Gene3D" id="1.10.3730.20">
    <property type="match status" value="1"/>
</dbReference>
<feature type="domain" description="EamA" evidence="2">
    <location>
        <begin position="9"/>
        <end position="140"/>
    </location>
</feature>
<protein>
    <recommendedName>
        <fullName evidence="2">EamA domain-containing protein</fullName>
    </recommendedName>
</protein>
<evidence type="ECO:0000313" key="3">
    <source>
        <dbReference type="EMBL" id="GAJ91116.1"/>
    </source>
</evidence>
<dbReference type="Pfam" id="PF00892">
    <property type="entry name" value="EamA"/>
    <property type="match status" value="1"/>
</dbReference>
<feature type="transmembrane region" description="Helical" evidence="1">
    <location>
        <begin position="37"/>
        <end position="55"/>
    </location>
</feature>
<feature type="transmembrane region" description="Helical" evidence="1">
    <location>
        <begin position="123"/>
        <end position="140"/>
    </location>
</feature>
<reference evidence="3 4" key="1">
    <citation type="submission" date="2014-05" db="EMBL/GenBank/DDBJ databases">
        <title>Whole genome shotgun sequence of Rhizobium rhizogenes NBRC 13257.</title>
        <authorList>
            <person name="Katano-Makiyama Y."/>
            <person name="Hosoyama A."/>
            <person name="Hashimoto M."/>
            <person name="Hosoyama Y."/>
            <person name="Noguchi M."/>
            <person name="Tsuchikane K."/>
            <person name="Kimura A."/>
            <person name="Ohji S."/>
            <person name="Ichikawa N."/>
            <person name="Yamazoe A."/>
            <person name="Fujita N."/>
        </authorList>
    </citation>
    <scope>NUCLEOTIDE SEQUENCE [LARGE SCALE GENOMIC DNA]</scope>
    <source>
        <strain evidence="3 4">NBRC 13257</strain>
    </source>
</reference>
<dbReference type="GO" id="GO:0016020">
    <property type="term" value="C:membrane"/>
    <property type="evidence" value="ECO:0007669"/>
    <property type="project" value="InterPro"/>
</dbReference>
<organism evidence="3 4">
    <name type="scientific">Rhizobium rhizogenes NBRC 13257</name>
    <dbReference type="NCBI Taxonomy" id="1220581"/>
    <lineage>
        <taxon>Bacteria</taxon>
        <taxon>Pseudomonadati</taxon>
        <taxon>Pseudomonadota</taxon>
        <taxon>Alphaproteobacteria</taxon>
        <taxon>Hyphomicrobiales</taxon>
        <taxon>Rhizobiaceae</taxon>
        <taxon>Rhizobium/Agrobacterium group</taxon>
        <taxon>Rhizobium</taxon>
    </lineage>
</organism>
<dbReference type="RefSeq" id="WP_007696502.1">
    <property type="nucleotide sequence ID" value="NZ_BAYX01000001.1"/>
</dbReference>
<dbReference type="SUPFAM" id="SSF103481">
    <property type="entry name" value="Multidrug resistance efflux transporter EmrE"/>
    <property type="match status" value="2"/>
</dbReference>
<keyword evidence="1" id="KW-0472">Membrane</keyword>
<dbReference type="EMBL" id="BAYX01000001">
    <property type="protein sequence ID" value="GAJ91116.1"/>
    <property type="molecule type" value="Genomic_DNA"/>
</dbReference>
<dbReference type="AlphaFoldDB" id="A0AA87Q204"/>
<evidence type="ECO:0000259" key="2">
    <source>
        <dbReference type="Pfam" id="PF00892"/>
    </source>
</evidence>
<comment type="caution">
    <text evidence="3">The sequence shown here is derived from an EMBL/GenBank/DDBJ whole genome shotgun (WGS) entry which is preliminary data.</text>
</comment>
<name>A0AA87Q204_RHIRH</name>
<proteinExistence type="predicted"/>
<sequence length="303" mass="32373">MPRTKNTQGALYMAASMAGFACSDALSKSVISVMNAGEIIFIRGLFTSIIVYLLARHMGALRSWKVILQPMIALRIACEAIAAGTYITALGMMPIANASAIQQAVPLAVTLGAALFLKEPIGWRRCAAIIVGFAGVLIIVRPDPQGFTTAALLSIACMFVTVARDLATRCINKDVPSLMVTVCTAVSISIFGALLTAPLGGWQPVSLTSFSHILLASVLVLIGYQATILAMRTGEISFVAPFRYVSLIWSALLGLLFFGEVPDVWTFIGAAIVIASGIYTFYRERKRQAAQPIAQESEPRVPA</sequence>